<reference evidence="10" key="2">
    <citation type="journal article" date="2007" name="PLoS Biol.">
        <title>Survey sequencing and comparative analysis of the elephant shark (Callorhinchus milii) genome.</title>
        <authorList>
            <person name="Venkatesh B."/>
            <person name="Kirkness E.F."/>
            <person name="Loh Y.H."/>
            <person name="Halpern A.L."/>
            <person name="Lee A.P."/>
            <person name="Johnson J."/>
            <person name="Dandona N."/>
            <person name="Viswanathan L.D."/>
            <person name="Tay A."/>
            <person name="Venter J.C."/>
            <person name="Strausberg R.L."/>
            <person name="Brenner S."/>
        </authorList>
    </citation>
    <scope>NUCLEOTIDE SEQUENCE [LARGE SCALE GENOMIC DNA]</scope>
</reference>
<keyword evidence="3 6" id="KW-0472">Membrane</keyword>
<feature type="transmembrane region" description="Helical" evidence="6">
    <location>
        <begin position="290"/>
        <end position="313"/>
    </location>
</feature>
<dbReference type="GO" id="GO:0008544">
    <property type="term" value="P:epidermis development"/>
    <property type="evidence" value="ECO:0007669"/>
    <property type="project" value="TreeGrafter"/>
</dbReference>
<evidence type="ECO:0000256" key="3">
    <source>
        <dbReference type="ARBA" id="ARBA00023136"/>
    </source>
</evidence>
<feature type="domain" description="MANSC" evidence="8">
    <location>
        <begin position="34"/>
        <end position="114"/>
    </location>
</feature>
<keyword evidence="4" id="KW-0325">Glycoprotein</keyword>
<evidence type="ECO:0000256" key="6">
    <source>
        <dbReference type="SAM" id="Phobius"/>
    </source>
</evidence>
<dbReference type="GO" id="GO:0030198">
    <property type="term" value="P:extracellular matrix organization"/>
    <property type="evidence" value="ECO:0007669"/>
    <property type="project" value="TreeGrafter"/>
</dbReference>
<reference evidence="9" key="5">
    <citation type="submission" date="2025-09" db="UniProtKB">
        <authorList>
            <consortium name="Ensembl"/>
        </authorList>
    </citation>
    <scope>IDENTIFICATION</scope>
</reference>
<keyword evidence="6" id="KW-0812">Transmembrane</keyword>
<evidence type="ECO:0000256" key="4">
    <source>
        <dbReference type="ARBA" id="ARBA00023180"/>
    </source>
</evidence>
<sequence length="332" mass="37167">MILTLALLMFFRLLHRSTSRCSPTVFYRNCWMHRLPGVLVDLQLSMSRGAHLVNYYHEKTAEQCSRTCCLLQNGLCNTAVFNFAPGRDTYNCFHINCPTQKTCIMRRKSSFLLFNITKGEDPDLLIFGNDRNKGKEMNSVFYTSASESNNSEPPGWDKHRHYNRYTVSLPPRTPLPTQPKQPPKAYSLPNTSHAPSSRTIPTDPPTAPASSEGDKSTDRATQVTFEPFHYLTALPQEESTGLTGTHVLKPLTGILIPGQANNTEGTAGENQTTDNDTGVVAPRRWGPATLLTPLLILSLILPLCVCIFLWAAARCRRKRGYYKPIHILGQQT</sequence>
<dbReference type="GO" id="GO:0060429">
    <property type="term" value="P:epithelium development"/>
    <property type="evidence" value="ECO:0007669"/>
    <property type="project" value="TreeGrafter"/>
</dbReference>
<reference evidence="9" key="4">
    <citation type="submission" date="2025-08" db="UniProtKB">
        <authorList>
            <consortium name="Ensembl"/>
        </authorList>
    </citation>
    <scope>IDENTIFICATION</scope>
</reference>
<feature type="region of interest" description="Disordered" evidence="5">
    <location>
        <begin position="166"/>
        <end position="219"/>
    </location>
</feature>
<dbReference type="Ensembl" id="ENSCMIT00000021121.1">
    <property type="protein sequence ID" value="ENSCMIP00000020741.1"/>
    <property type="gene ID" value="ENSCMIG00000009538.1"/>
</dbReference>
<dbReference type="InterPro" id="IPR011106">
    <property type="entry name" value="MANSC_N"/>
</dbReference>
<dbReference type="KEGG" id="cmk:103179340"/>
<dbReference type="InParanoid" id="A0A4W3HWL0"/>
<evidence type="ECO:0000256" key="5">
    <source>
        <dbReference type="SAM" id="MobiDB-lite"/>
    </source>
</evidence>
<dbReference type="GeneID" id="103179340"/>
<evidence type="ECO:0000256" key="2">
    <source>
        <dbReference type="ARBA" id="ARBA00022729"/>
    </source>
</evidence>
<keyword evidence="10" id="KW-1185">Reference proteome</keyword>
<name>A0A4W3HWL0_CALMI</name>
<protein>
    <recommendedName>
        <fullName evidence="8">MANSC domain-containing protein</fullName>
    </recommendedName>
</protein>
<dbReference type="GO" id="GO:0005886">
    <property type="term" value="C:plasma membrane"/>
    <property type="evidence" value="ECO:0007669"/>
    <property type="project" value="TreeGrafter"/>
</dbReference>
<dbReference type="STRING" id="7868.ENSCMIP00000020741"/>
<dbReference type="AlphaFoldDB" id="A0A4W3HWL0"/>
<dbReference type="GeneTree" id="ENSGT00940000153377"/>
<accession>A0A4W3HWL0</accession>
<gene>
    <name evidence="9" type="primary">LOC103179340</name>
</gene>
<evidence type="ECO:0000313" key="10">
    <source>
        <dbReference type="Proteomes" id="UP000314986"/>
    </source>
</evidence>
<feature type="chain" id="PRO_5021209259" description="MANSC domain-containing protein" evidence="7">
    <location>
        <begin position="20"/>
        <end position="332"/>
    </location>
</feature>
<feature type="signal peptide" evidence="7">
    <location>
        <begin position="1"/>
        <end position="19"/>
    </location>
</feature>
<evidence type="ECO:0000259" key="8">
    <source>
        <dbReference type="PROSITE" id="PS50986"/>
    </source>
</evidence>
<dbReference type="Proteomes" id="UP000314986">
    <property type="component" value="Unassembled WGS sequence"/>
</dbReference>
<dbReference type="OrthoDB" id="9447308at2759"/>
<dbReference type="Pfam" id="PF07502">
    <property type="entry name" value="MANEC"/>
    <property type="match status" value="1"/>
</dbReference>
<organism evidence="9 10">
    <name type="scientific">Callorhinchus milii</name>
    <name type="common">Ghost shark</name>
    <dbReference type="NCBI Taxonomy" id="7868"/>
    <lineage>
        <taxon>Eukaryota</taxon>
        <taxon>Metazoa</taxon>
        <taxon>Chordata</taxon>
        <taxon>Craniata</taxon>
        <taxon>Vertebrata</taxon>
        <taxon>Chondrichthyes</taxon>
        <taxon>Holocephali</taxon>
        <taxon>Chimaeriformes</taxon>
        <taxon>Callorhinchidae</taxon>
        <taxon>Callorhinchus</taxon>
    </lineage>
</organism>
<dbReference type="InterPro" id="IPR013980">
    <property type="entry name" value="MANSC_dom"/>
</dbReference>
<reference evidence="10" key="1">
    <citation type="journal article" date="2006" name="Science">
        <title>Ancient noncoding elements conserved in the human genome.</title>
        <authorList>
            <person name="Venkatesh B."/>
            <person name="Kirkness E.F."/>
            <person name="Loh Y.H."/>
            <person name="Halpern A.L."/>
            <person name="Lee A.P."/>
            <person name="Johnson J."/>
            <person name="Dandona N."/>
            <person name="Viswanathan L.D."/>
            <person name="Tay A."/>
            <person name="Venter J.C."/>
            <person name="Strausberg R.L."/>
            <person name="Brenner S."/>
        </authorList>
    </citation>
    <scope>NUCLEOTIDE SEQUENCE [LARGE SCALE GENOMIC DNA]</scope>
</reference>
<dbReference type="SMART" id="SM00765">
    <property type="entry name" value="MANEC"/>
    <property type="match status" value="1"/>
</dbReference>
<feature type="compositionally biased region" description="Polar residues" evidence="5">
    <location>
        <begin position="188"/>
        <end position="200"/>
    </location>
</feature>
<proteinExistence type="predicted"/>
<evidence type="ECO:0000256" key="7">
    <source>
        <dbReference type="SAM" id="SignalP"/>
    </source>
</evidence>
<evidence type="ECO:0000256" key="1">
    <source>
        <dbReference type="ARBA" id="ARBA00004370"/>
    </source>
</evidence>
<keyword evidence="6" id="KW-1133">Transmembrane helix</keyword>
<dbReference type="GO" id="GO:0004867">
    <property type="term" value="F:serine-type endopeptidase inhibitor activity"/>
    <property type="evidence" value="ECO:0007669"/>
    <property type="project" value="TreeGrafter"/>
</dbReference>
<dbReference type="PANTHER" id="PTHR46750:SF2">
    <property type="entry name" value="MANSC DOMAIN-CONTAINING PROTEIN 4"/>
    <property type="match status" value="1"/>
</dbReference>
<dbReference type="PANTHER" id="PTHR46750">
    <property type="entry name" value="KUNITZ-TYPE PROTEASE INHIBITOR 1"/>
    <property type="match status" value="1"/>
</dbReference>
<dbReference type="OMA" id="IHDNINC"/>
<comment type="subcellular location">
    <subcellularLocation>
        <location evidence="1">Membrane</location>
    </subcellularLocation>
</comment>
<evidence type="ECO:0000313" key="9">
    <source>
        <dbReference type="Ensembl" id="ENSCMIP00000020741.1"/>
    </source>
</evidence>
<dbReference type="PROSITE" id="PS50986">
    <property type="entry name" value="MANSC"/>
    <property type="match status" value="1"/>
</dbReference>
<reference evidence="10" key="3">
    <citation type="journal article" date="2014" name="Nature">
        <title>Elephant shark genome provides unique insights into gnathostome evolution.</title>
        <authorList>
            <consortium name="International Elephant Shark Genome Sequencing Consortium"/>
            <person name="Venkatesh B."/>
            <person name="Lee A.P."/>
            <person name="Ravi V."/>
            <person name="Maurya A.K."/>
            <person name="Lian M.M."/>
            <person name="Swann J.B."/>
            <person name="Ohta Y."/>
            <person name="Flajnik M.F."/>
            <person name="Sutoh Y."/>
            <person name="Kasahara M."/>
            <person name="Hoon S."/>
            <person name="Gangu V."/>
            <person name="Roy S.W."/>
            <person name="Irimia M."/>
            <person name="Korzh V."/>
            <person name="Kondrychyn I."/>
            <person name="Lim Z.W."/>
            <person name="Tay B.H."/>
            <person name="Tohari S."/>
            <person name="Kong K.W."/>
            <person name="Ho S."/>
            <person name="Lorente-Galdos B."/>
            <person name="Quilez J."/>
            <person name="Marques-Bonet T."/>
            <person name="Raney B.J."/>
            <person name="Ingham P.W."/>
            <person name="Tay A."/>
            <person name="Hillier L.W."/>
            <person name="Minx P."/>
            <person name="Boehm T."/>
            <person name="Wilson R.K."/>
            <person name="Brenner S."/>
            <person name="Warren W.C."/>
        </authorList>
    </citation>
    <scope>NUCLEOTIDE SEQUENCE [LARGE SCALE GENOMIC DNA]</scope>
</reference>
<keyword evidence="2 7" id="KW-0732">Signal</keyword>
<feature type="compositionally biased region" description="Pro residues" evidence="5">
    <location>
        <begin position="171"/>
        <end position="182"/>
    </location>
</feature>